<dbReference type="OrthoDB" id="279010at2"/>
<dbReference type="KEGG" id="trs:Terro_3020"/>
<evidence type="ECO:0000256" key="2">
    <source>
        <dbReference type="ARBA" id="ARBA00023015"/>
    </source>
</evidence>
<dbReference type="eggNOG" id="COG3682">
    <property type="taxonomic scope" value="Bacteria"/>
</dbReference>
<evidence type="ECO:0000313" key="6">
    <source>
        <dbReference type="Proteomes" id="UP000006056"/>
    </source>
</evidence>
<name>I3ZJ34_TERRK</name>
<keyword evidence="4" id="KW-0804">Transcription</keyword>
<keyword evidence="6" id="KW-1185">Reference proteome</keyword>
<dbReference type="STRING" id="926566.Terro_3020"/>
<dbReference type="GO" id="GO:0003677">
    <property type="term" value="F:DNA binding"/>
    <property type="evidence" value="ECO:0007669"/>
    <property type="project" value="UniProtKB-KW"/>
</dbReference>
<dbReference type="InterPro" id="IPR036390">
    <property type="entry name" value="WH_DNA-bd_sf"/>
</dbReference>
<dbReference type="EMBL" id="CP003379">
    <property type="protein sequence ID" value="AFL89252.1"/>
    <property type="molecule type" value="Genomic_DNA"/>
</dbReference>
<dbReference type="InterPro" id="IPR036388">
    <property type="entry name" value="WH-like_DNA-bd_sf"/>
</dbReference>
<organism evidence="5 6">
    <name type="scientific">Terriglobus roseus (strain DSM 18391 / NRRL B-41598 / KBS 63)</name>
    <dbReference type="NCBI Taxonomy" id="926566"/>
    <lineage>
        <taxon>Bacteria</taxon>
        <taxon>Pseudomonadati</taxon>
        <taxon>Acidobacteriota</taxon>
        <taxon>Terriglobia</taxon>
        <taxon>Terriglobales</taxon>
        <taxon>Acidobacteriaceae</taxon>
        <taxon>Terriglobus</taxon>
    </lineage>
</organism>
<dbReference type="PIRSF" id="PIRSF019455">
    <property type="entry name" value="CopR_AtkY"/>
    <property type="match status" value="1"/>
</dbReference>
<dbReference type="Pfam" id="PF03965">
    <property type="entry name" value="Penicillinase_R"/>
    <property type="match status" value="1"/>
</dbReference>
<evidence type="ECO:0000256" key="3">
    <source>
        <dbReference type="ARBA" id="ARBA00023125"/>
    </source>
</evidence>
<evidence type="ECO:0000256" key="1">
    <source>
        <dbReference type="ARBA" id="ARBA00011046"/>
    </source>
</evidence>
<dbReference type="HOGENOM" id="CLU_119090_4_2_0"/>
<comment type="similarity">
    <text evidence="1">Belongs to the BlaI transcriptional regulatory family.</text>
</comment>
<evidence type="ECO:0000313" key="5">
    <source>
        <dbReference type="EMBL" id="AFL89252.1"/>
    </source>
</evidence>
<keyword evidence="3" id="KW-0238">DNA-binding</keyword>
<dbReference type="GO" id="GO:0045892">
    <property type="term" value="P:negative regulation of DNA-templated transcription"/>
    <property type="evidence" value="ECO:0007669"/>
    <property type="project" value="InterPro"/>
</dbReference>
<reference evidence="5 6" key="1">
    <citation type="submission" date="2012-06" db="EMBL/GenBank/DDBJ databases">
        <title>Complete genome of Terriglobus roseus DSM 18391.</title>
        <authorList>
            <consortium name="US DOE Joint Genome Institute (JGI-PGF)"/>
            <person name="Lucas S."/>
            <person name="Copeland A."/>
            <person name="Lapidus A."/>
            <person name="Glavina del Rio T."/>
            <person name="Dalin E."/>
            <person name="Tice H."/>
            <person name="Bruce D."/>
            <person name="Goodwin L."/>
            <person name="Pitluck S."/>
            <person name="Peters L."/>
            <person name="Mikhailova N."/>
            <person name="Munk A.C.C."/>
            <person name="Kyrpides N."/>
            <person name="Mavromatis K."/>
            <person name="Ivanova N."/>
            <person name="Brettin T."/>
            <person name="Detter J.C."/>
            <person name="Han C."/>
            <person name="Larimer F."/>
            <person name="Land M."/>
            <person name="Hauser L."/>
            <person name="Markowitz V."/>
            <person name="Cheng J.-F."/>
            <person name="Hugenholtz P."/>
            <person name="Woyke T."/>
            <person name="Wu D."/>
            <person name="Brambilla E."/>
            <person name="Klenk H.-P."/>
            <person name="Eisen J.A."/>
        </authorList>
    </citation>
    <scope>NUCLEOTIDE SEQUENCE [LARGE SCALE GENOMIC DNA]</scope>
    <source>
        <strain evidence="6">DSM 18391 / NRRL B-41598 / KBS 63</strain>
    </source>
</reference>
<dbReference type="Proteomes" id="UP000006056">
    <property type="component" value="Chromosome"/>
</dbReference>
<gene>
    <name evidence="5" type="ordered locus">Terro_3020</name>
</gene>
<accession>I3ZJ34</accession>
<dbReference type="AlphaFoldDB" id="I3ZJ34"/>
<evidence type="ECO:0000256" key="4">
    <source>
        <dbReference type="ARBA" id="ARBA00023163"/>
    </source>
</evidence>
<dbReference type="InterPro" id="IPR005650">
    <property type="entry name" value="BlaI_family"/>
</dbReference>
<proteinExistence type="inferred from homology"/>
<dbReference type="RefSeq" id="WP_014786516.1">
    <property type="nucleotide sequence ID" value="NC_018014.1"/>
</dbReference>
<keyword evidence="2" id="KW-0805">Transcription regulation</keyword>
<sequence>MTAPKLSKLELRIMSVLWEKGDCSVREVQEAFPEEERPAFTTVQTTLYRMEAKQVVARAKKIGNSLIFTPIISETAAQRRLIDELLSLFGGRIQPVVAHLVNSGKFTSDDVKEAQKLLRALAAKEKAL</sequence>
<dbReference type="SUPFAM" id="SSF46785">
    <property type="entry name" value="Winged helix' DNA-binding domain"/>
    <property type="match status" value="1"/>
</dbReference>
<protein>
    <submittedName>
        <fullName evidence="5">Putative transcriptional regulator</fullName>
    </submittedName>
</protein>
<dbReference type="Gene3D" id="1.10.10.10">
    <property type="entry name" value="Winged helix-like DNA-binding domain superfamily/Winged helix DNA-binding domain"/>
    <property type="match status" value="1"/>
</dbReference>